<dbReference type="SUPFAM" id="SSF53300">
    <property type="entry name" value="vWA-like"/>
    <property type="match status" value="1"/>
</dbReference>
<feature type="domain" description="VWFA" evidence="1">
    <location>
        <begin position="146"/>
        <end position="337"/>
    </location>
</feature>
<name>A0ABQ6MTG0_9STRA</name>
<dbReference type="PROSITE" id="PS50234">
    <property type="entry name" value="VWFA"/>
    <property type="match status" value="1"/>
</dbReference>
<dbReference type="InterPro" id="IPR003613">
    <property type="entry name" value="Ubox_domain"/>
</dbReference>
<sequence length="782" mass="82937">MTTDANPNLICPLTGVTFVDPVVDGEGNTYSREAIMTWLSTNQTSPITRNRLVAADLRPNRSLQDLIADLSPPPPPATPGSVRGMLSRLMGSRAAAPAVAPAPPTLSSSLDTTNKVLETIYPNFSKTLSVTVAPSASTSSTRTPAHVVLVIDVSGSMGCDAKTSDASESSGLSVLDITKHAAKTVVNLLSDNDLLSIVTFHSSAKKEISCSRMSRANRSAASTLIDSLVPQASTNLWDGLVTGMREIKAATEANPGMLSSVFLLTDGVPNCEPPRGHLPMLKMFQDENPDLNFSVNTFGFGYNLKSDLLLDLARQTGGNYAFIPDASFVGTVFVHAISNALSTFAQSAVLSIELPEGVVEGAKVLGANGPLGARQLEVEKTTWGLNIKVGDLAYDQERTFCVLFDKSAAVAGADVRFSLKYCDVVGGDTTVDGCDGFEAVSQDLTRDLLRLASVEAITDVLRQDLDALSKKKRIGDVVALLKGYAGPSTELAALATDIEGQVSEAVSKSEYYNRWGKHYLPAIARAHLLQVCTNFKDPGMQFYGGAAFSALRDAADKIFMSMPPPKPSNRVSDGRGGSCRAQAMSSAAYSRSYYNSGNACFAGDCVVTMADGSFKLVGHVKKGDVVATMGGGKGVVECVVKTLTENGRCDLVKLSNGLKSTPYHPIMWGGAWTFPKDVAGVSENASCHAVFSFVLEGREAGMVINDTGCVTLAHGIEGDAVASHTYFGTEAIVDDLKKFGGSWRRGLVVLDYGAMKRVDDGNCDTRIFGIWPERHVEVGEGA</sequence>
<proteinExistence type="predicted"/>
<dbReference type="SMART" id="SM00327">
    <property type="entry name" value="VWA"/>
    <property type="match status" value="1"/>
</dbReference>
<dbReference type="SUPFAM" id="SSF57850">
    <property type="entry name" value="RING/U-box"/>
    <property type="match status" value="1"/>
</dbReference>
<comment type="caution">
    <text evidence="2">The sequence shown here is derived from an EMBL/GenBank/DDBJ whole genome shotgun (WGS) entry which is preliminary data.</text>
</comment>
<dbReference type="InterPro" id="IPR002035">
    <property type="entry name" value="VWF_A"/>
</dbReference>
<dbReference type="Pfam" id="PF14624">
    <property type="entry name" value="Vwaint"/>
    <property type="match status" value="1"/>
</dbReference>
<evidence type="ECO:0000259" key="1">
    <source>
        <dbReference type="PROSITE" id="PS50234"/>
    </source>
</evidence>
<dbReference type="InterPro" id="IPR051266">
    <property type="entry name" value="CLCR"/>
</dbReference>
<dbReference type="Gene3D" id="3.30.40.10">
    <property type="entry name" value="Zinc/RING finger domain, C3HC4 (zinc finger)"/>
    <property type="match status" value="1"/>
</dbReference>
<dbReference type="Gene3D" id="3.40.50.410">
    <property type="entry name" value="von Willebrand factor, type A domain"/>
    <property type="match status" value="1"/>
</dbReference>
<dbReference type="SMART" id="SM00504">
    <property type="entry name" value="Ubox"/>
    <property type="match status" value="1"/>
</dbReference>
<dbReference type="EMBL" id="BRYB01001749">
    <property type="protein sequence ID" value="GMI32760.1"/>
    <property type="molecule type" value="Genomic_DNA"/>
</dbReference>
<dbReference type="SUPFAM" id="SSF51294">
    <property type="entry name" value="Hedgehog/intein (Hint) domain"/>
    <property type="match status" value="1"/>
</dbReference>
<gene>
    <name evidence="2" type="ORF">TeGR_g5014</name>
</gene>
<dbReference type="InterPro" id="IPR013083">
    <property type="entry name" value="Znf_RING/FYVE/PHD"/>
</dbReference>
<evidence type="ECO:0000313" key="3">
    <source>
        <dbReference type="Proteomes" id="UP001165060"/>
    </source>
</evidence>
<reference evidence="2 3" key="1">
    <citation type="journal article" date="2023" name="Commun. Biol.">
        <title>Genome analysis of Parmales, the sister group of diatoms, reveals the evolutionary specialization of diatoms from phago-mixotrophs to photoautotrophs.</title>
        <authorList>
            <person name="Ban H."/>
            <person name="Sato S."/>
            <person name="Yoshikawa S."/>
            <person name="Yamada K."/>
            <person name="Nakamura Y."/>
            <person name="Ichinomiya M."/>
            <person name="Sato N."/>
            <person name="Blanc-Mathieu R."/>
            <person name="Endo H."/>
            <person name="Kuwata A."/>
            <person name="Ogata H."/>
        </authorList>
    </citation>
    <scope>NUCLEOTIDE SEQUENCE [LARGE SCALE GENOMIC DNA]</scope>
</reference>
<dbReference type="Proteomes" id="UP001165060">
    <property type="component" value="Unassembled WGS sequence"/>
</dbReference>
<dbReference type="PANTHER" id="PTHR10579:SF156">
    <property type="entry name" value="VWFA DOMAIN-CONTAINING PROTEIN"/>
    <property type="match status" value="1"/>
</dbReference>
<accession>A0ABQ6MTG0</accession>
<protein>
    <recommendedName>
        <fullName evidence="1">VWFA domain-containing protein</fullName>
    </recommendedName>
</protein>
<evidence type="ECO:0000313" key="2">
    <source>
        <dbReference type="EMBL" id="GMI32760.1"/>
    </source>
</evidence>
<dbReference type="Gene3D" id="2.170.16.10">
    <property type="entry name" value="Hedgehog/Intein (Hint) domain"/>
    <property type="match status" value="1"/>
</dbReference>
<dbReference type="InterPro" id="IPR032838">
    <property type="entry name" value="Vwaint_dom"/>
</dbReference>
<organism evidence="2 3">
    <name type="scientific">Tetraparma gracilis</name>
    <dbReference type="NCBI Taxonomy" id="2962635"/>
    <lineage>
        <taxon>Eukaryota</taxon>
        <taxon>Sar</taxon>
        <taxon>Stramenopiles</taxon>
        <taxon>Ochrophyta</taxon>
        <taxon>Bolidophyceae</taxon>
        <taxon>Parmales</taxon>
        <taxon>Triparmaceae</taxon>
        <taxon>Tetraparma</taxon>
    </lineage>
</organism>
<dbReference type="InterPro" id="IPR039510">
    <property type="entry name" value="Vint_dom"/>
</dbReference>
<keyword evidence="3" id="KW-1185">Reference proteome</keyword>
<dbReference type="Pfam" id="PF14623">
    <property type="entry name" value="Vint"/>
    <property type="match status" value="1"/>
</dbReference>
<dbReference type="CDD" id="cd16655">
    <property type="entry name" value="RING-Ubox_WDSUB1-like"/>
    <property type="match status" value="1"/>
</dbReference>
<dbReference type="PANTHER" id="PTHR10579">
    <property type="entry name" value="CALCIUM-ACTIVATED CHLORIDE CHANNEL REGULATOR"/>
    <property type="match status" value="1"/>
</dbReference>
<dbReference type="InterPro" id="IPR036465">
    <property type="entry name" value="vWFA_dom_sf"/>
</dbReference>
<dbReference type="Pfam" id="PF04564">
    <property type="entry name" value="U-box"/>
    <property type="match status" value="1"/>
</dbReference>
<dbReference type="InterPro" id="IPR036844">
    <property type="entry name" value="Hint_dom_sf"/>
</dbReference>
<dbReference type="Pfam" id="PF00092">
    <property type="entry name" value="VWA"/>
    <property type="match status" value="1"/>
</dbReference>